<keyword evidence="1 5" id="KW-0436">Ligase</keyword>
<comment type="similarity">
    <text evidence="5">Belongs to the class-I aminoacyl-tRNA synthetase family.</text>
</comment>
<feature type="domain" description="Glutamyl/glutaminyl-tRNA synthetase class Ib catalytic" evidence="6">
    <location>
        <begin position="4"/>
        <end position="290"/>
    </location>
</feature>
<evidence type="ECO:0000259" key="6">
    <source>
        <dbReference type="Pfam" id="PF00749"/>
    </source>
</evidence>
<dbReference type="OrthoDB" id="428822at2759"/>
<evidence type="ECO:0000256" key="5">
    <source>
        <dbReference type="RuleBase" id="RU363037"/>
    </source>
</evidence>
<keyword evidence="5" id="KW-0648">Protein biosynthesis</keyword>
<dbReference type="NCBIfam" id="TIGR00464">
    <property type="entry name" value="gltX_bact"/>
    <property type="match status" value="1"/>
</dbReference>
<dbReference type="InterPro" id="IPR049940">
    <property type="entry name" value="GluQ/Sye"/>
</dbReference>
<dbReference type="GO" id="GO:0005739">
    <property type="term" value="C:mitochondrion"/>
    <property type="evidence" value="ECO:0007669"/>
    <property type="project" value="TreeGrafter"/>
</dbReference>
<dbReference type="STRING" id="1884261.A0A5C3QNR5"/>
<dbReference type="InterPro" id="IPR001412">
    <property type="entry name" value="aa-tRNA-synth_I_CS"/>
</dbReference>
<dbReference type="InterPro" id="IPR020058">
    <property type="entry name" value="Glu/Gln-tRNA-synth_Ib_cat-dom"/>
</dbReference>
<dbReference type="AlphaFoldDB" id="A0A5C3QNR5"/>
<keyword evidence="3 5" id="KW-0067">ATP-binding</keyword>
<evidence type="ECO:0000313" key="7">
    <source>
        <dbReference type="EMBL" id="TFL03247.1"/>
    </source>
</evidence>
<name>A0A5C3QNR5_9AGAR</name>
<dbReference type="GO" id="GO:0005524">
    <property type="term" value="F:ATP binding"/>
    <property type="evidence" value="ECO:0007669"/>
    <property type="project" value="UniProtKB-KW"/>
</dbReference>
<dbReference type="EMBL" id="ML178820">
    <property type="protein sequence ID" value="TFL03247.1"/>
    <property type="molecule type" value="Genomic_DNA"/>
</dbReference>
<accession>A0A5C3QNR5</accession>
<sequence>MTLLRFAPSPTGSFHLGGLRTALFNHLYARKRSGKWLLRLEDTDRERSHPMYIGNIRESLEWAGLNYDYGPGADQSLGPYTQSERLDLYLKYSSKLLNSGHAYRCFCSKDRMADVREKLARLGSNETYDKACLHLTDEEVARRVKAGEKHVVRLNNERLPKRPEPADIVFGQLKDAHLSLPTDPILVKTDLFPTYHLASVVDDHEMGITHVLRGEEWLTSLPLHLDLYACLSLKPPQFGHIPILLNADGTKMSKRGTGAFVNDYMREGWEPSSVLNWLALTGWGAQHDASSSVQEGQVAGVASNTGAAGKPQEPVVQQAPDSTAIFTMDELINQFDVSALTHRRTVLDSKKLEYLNHHFLMRALDDPRKQKALADELGAIVREALPGCDE</sequence>
<organism evidence="7 8">
    <name type="scientific">Pterulicium gracile</name>
    <dbReference type="NCBI Taxonomy" id="1884261"/>
    <lineage>
        <taxon>Eukaryota</taxon>
        <taxon>Fungi</taxon>
        <taxon>Dikarya</taxon>
        <taxon>Basidiomycota</taxon>
        <taxon>Agaricomycotina</taxon>
        <taxon>Agaricomycetes</taxon>
        <taxon>Agaricomycetidae</taxon>
        <taxon>Agaricales</taxon>
        <taxon>Pleurotineae</taxon>
        <taxon>Pterulaceae</taxon>
        <taxon>Pterulicium</taxon>
    </lineage>
</organism>
<reference evidence="7 8" key="1">
    <citation type="journal article" date="2019" name="Nat. Ecol. Evol.">
        <title>Megaphylogeny resolves global patterns of mushroom evolution.</title>
        <authorList>
            <person name="Varga T."/>
            <person name="Krizsan K."/>
            <person name="Foldi C."/>
            <person name="Dima B."/>
            <person name="Sanchez-Garcia M."/>
            <person name="Sanchez-Ramirez S."/>
            <person name="Szollosi G.J."/>
            <person name="Szarkandi J.G."/>
            <person name="Papp V."/>
            <person name="Albert L."/>
            <person name="Andreopoulos W."/>
            <person name="Angelini C."/>
            <person name="Antonin V."/>
            <person name="Barry K.W."/>
            <person name="Bougher N.L."/>
            <person name="Buchanan P."/>
            <person name="Buyck B."/>
            <person name="Bense V."/>
            <person name="Catcheside P."/>
            <person name="Chovatia M."/>
            <person name="Cooper J."/>
            <person name="Damon W."/>
            <person name="Desjardin D."/>
            <person name="Finy P."/>
            <person name="Geml J."/>
            <person name="Haridas S."/>
            <person name="Hughes K."/>
            <person name="Justo A."/>
            <person name="Karasinski D."/>
            <person name="Kautmanova I."/>
            <person name="Kiss B."/>
            <person name="Kocsube S."/>
            <person name="Kotiranta H."/>
            <person name="LaButti K.M."/>
            <person name="Lechner B.E."/>
            <person name="Liimatainen K."/>
            <person name="Lipzen A."/>
            <person name="Lukacs Z."/>
            <person name="Mihaltcheva S."/>
            <person name="Morgado L.N."/>
            <person name="Niskanen T."/>
            <person name="Noordeloos M.E."/>
            <person name="Ohm R.A."/>
            <person name="Ortiz-Santana B."/>
            <person name="Ovrebo C."/>
            <person name="Racz N."/>
            <person name="Riley R."/>
            <person name="Savchenko A."/>
            <person name="Shiryaev A."/>
            <person name="Soop K."/>
            <person name="Spirin V."/>
            <person name="Szebenyi C."/>
            <person name="Tomsovsky M."/>
            <person name="Tulloss R.E."/>
            <person name="Uehling J."/>
            <person name="Grigoriev I.V."/>
            <person name="Vagvolgyi C."/>
            <person name="Papp T."/>
            <person name="Martin F.M."/>
            <person name="Miettinen O."/>
            <person name="Hibbett D.S."/>
            <person name="Nagy L.G."/>
        </authorList>
    </citation>
    <scope>NUCLEOTIDE SEQUENCE [LARGE SCALE GENOMIC DNA]</scope>
    <source>
        <strain evidence="7 8">CBS 309.79</strain>
    </source>
</reference>
<dbReference type="InterPro" id="IPR000924">
    <property type="entry name" value="Glu/Gln-tRNA-synth"/>
</dbReference>
<dbReference type="PANTHER" id="PTHR43311:SF2">
    <property type="entry name" value="GLUTAMATE--TRNA LIGASE, MITOCHONDRIAL-RELATED"/>
    <property type="match status" value="1"/>
</dbReference>
<evidence type="ECO:0000256" key="1">
    <source>
        <dbReference type="ARBA" id="ARBA00022598"/>
    </source>
</evidence>
<dbReference type="PANTHER" id="PTHR43311">
    <property type="entry name" value="GLUTAMATE--TRNA LIGASE"/>
    <property type="match status" value="1"/>
</dbReference>
<dbReference type="PRINTS" id="PR00987">
    <property type="entry name" value="TRNASYNTHGLU"/>
</dbReference>
<dbReference type="GO" id="GO:0006424">
    <property type="term" value="P:glutamyl-tRNA aminoacylation"/>
    <property type="evidence" value="ECO:0007669"/>
    <property type="project" value="InterPro"/>
</dbReference>
<proteinExistence type="inferred from homology"/>
<evidence type="ECO:0000256" key="2">
    <source>
        <dbReference type="ARBA" id="ARBA00022741"/>
    </source>
</evidence>
<dbReference type="GO" id="GO:0004818">
    <property type="term" value="F:glutamate-tRNA ligase activity"/>
    <property type="evidence" value="ECO:0007669"/>
    <property type="project" value="InterPro"/>
</dbReference>
<evidence type="ECO:0000256" key="3">
    <source>
        <dbReference type="ARBA" id="ARBA00022840"/>
    </source>
</evidence>
<evidence type="ECO:0000313" key="8">
    <source>
        <dbReference type="Proteomes" id="UP000305067"/>
    </source>
</evidence>
<dbReference type="InterPro" id="IPR004527">
    <property type="entry name" value="Glu-tRNA-ligase_bac/mito"/>
</dbReference>
<keyword evidence="2 5" id="KW-0547">Nucleotide-binding</keyword>
<dbReference type="SUPFAM" id="SSF52374">
    <property type="entry name" value="Nucleotidylyl transferase"/>
    <property type="match status" value="1"/>
</dbReference>
<gene>
    <name evidence="7" type="ORF">BDV98DRAFT_611507</name>
</gene>
<evidence type="ECO:0000256" key="4">
    <source>
        <dbReference type="ARBA" id="ARBA00023146"/>
    </source>
</evidence>
<dbReference type="Gene3D" id="3.40.50.620">
    <property type="entry name" value="HUPs"/>
    <property type="match status" value="1"/>
</dbReference>
<keyword evidence="8" id="KW-1185">Reference proteome</keyword>
<dbReference type="Pfam" id="PF00749">
    <property type="entry name" value="tRNA-synt_1c"/>
    <property type="match status" value="1"/>
</dbReference>
<keyword evidence="4 5" id="KW-0030">Aminoacyl-tRNA synthetase</keyword>
<dbReference type="Proteomes" id="UP000305067">
    <property type="component" value="Unassembled WGS sequence"/>
</dbReference>
<dbReference type="PROSITE" id="PS00178">
    <property type="entry name" value="AA_TRNA_LIGASE_I"/>
    <property type="match status" value="1"/>
</dbReference>
<protein>
    <recommendedName>
        <fullName evidence="6">Glutamyl/glutaminyl-tRNA synthetase class Ib catalytic domain-containing protein</fullName>
    </recommendedName>
</protein>
<dbReference type="InterPro" id="IPR014729">
    <property type="entry name" value="Rossmann-like_a/b/a_fold"/>
</dbReference>